<dbReference type="Gene3D" id="1.20.1530.20">
    <property type="match status" value="1"/>
</dbReference>
<dbReference type="PANTHER" id="PTHR36838:SF4">
    <property type="entry name" value="AUXIN EFFLUX CARRIER FAMILY PROTEIN"/>
    <property type="match status" value="1"/>
</dbReference>
<evidence type="ECO:0000256" key="6">
    <source>
        <dbReference type="ARBA" id="ARBA00022989"/>
    </source>
</evidence>
<name>W0SE40_9PROT</name>
<dbReference type="HOGENOM" id="CLU_056175_3_0_4"/>
<feature type="transmembrane region" description="Helical" evidence="8">
    <location>
        <begin position="42"/>
        <end position="61"/>
    </location>
</feature>
<feature type="transmembrane region" description="Helical" evidence="8">
    <location>
        <begin position="231"/>
        <end position="254"/>
    </location>
</feature>
<keyword evidence="5 8" id="KW-0812">Transmembrane</keyword>
<sequence>MISEFLDTLEFSLSVTGPIFVILGLGGWLRRIGMINDAFIEVGSRLVFNVTLPALLFISVSKTHLDTSANFSLIGFGIAATLLAWGASELLARLAVRAPRDRGVVVQGVFRSNMAIIGLAYCVNAYGDAGMAAASLYVGLVTIVFNILAVISLSTSLHASQNVGQVLRSVALNPLIIGIVLALPISIAGLRLPGIVIQSGEYFARMTLPLALLCTGAALDFRSLREDPRDAVLAAAGKLVAVPLLFVLGGIALGFRGMDLGILLLMSSAPSAAAGYVMVRAMGGNAVLAANIIALTTVGSLFFTSAGIVVLKSMGLM</sequence>
<feature type="transmembrane region" description="Helical" evidence="8">
    <location>
        <begin position="166"/>
        <end position="190"/>
    </location>
</feature>
<evidence type="ECO:0000256" key="8">
    <source>
        <dbReference type="SAM" id="Phobius"/>
    </source>
</evidence>
<dbReference type="AlphaFoldDB" id="W0SE40"/>
<evidence type="ECO:0000256" key="1">
    <source>
        <dbReference type="ARBA" id="ARBA00004651"/>
    </source>
</evidence>
<dbReference type="PANTHER" id="PTHR36838">
    <property type="entry name" value="AUXIN EFFLUX CARRIER FAMILY PROTEIN"/>
    <property type="match status" value="1"/>
</dbReference>
<feature type="transmembrane region" description="Helical" evidence="8">
    <location>
        <begin position="286"/>
        <end position="311"/>
    </location>
</feature>
<evidence type="ECO:0000256" key="4">
    <source>
        <dbReference type="ARBA" id="ARBA00022475"/>
    </source>
</evidence>
<feature type="transmembrane region" description="Helical" evidence="8">
    <location>
        <begin position="104"/>
        <end position="126"/>
    </location>
</feature>
<dbReference type="EMBL" id="AP012547">
    <property type="protein sequence ID" value="BAO29050.1"/>
    <property type="molecule type" value="Genomic_DNA"/>
</dbReference>
<evidence type="ECO:0000313" key="10">
    <source>
        <dbReference type="Proteomes" id="UP000031637"/>
    </source>
</evidence>
<reference evidence="9 10" key="1">
    <citation type="journal article" date="2014" name="Syst. Appl. Microbiol.">
        <title>Complete genomes of freshwater sulfur oxidizers Sulfuricella denitrificans skB26 and Sulfuritalea hydrogenivorans sk43H: genetic insights into the sulfur oxidation pathway of betaproteobacteria.</title>
        <authorList>
            <person name="Watanabe T."/>
            <person name="Kojima H."/>
            <person name="Fukui M."/>
        </authorList>
    </citation>
    <scope>NUCLEOTIDE SEQUENCE [LARGE SCALE GENOMIC DNA]</scope>
    <source>
        <strain evidence="9">DSM22779</strain>
    </source>
</reference>
<dbReference type="STRING" id="1223802.SUTH_01250"/>
<evidence type="ECO:0000256" key="2">
    <source>
        <dbReference type="ARBA" id="ARBA00010145"/>
    </source>
</evidence>
<dbReference type="Proteomes" id="UP000031637">
    <property type="component" value="Chromosome"/>
</dbReference>
<evidence type="ECO:0000256" key="7">
    <source>
        <dbReference type="ARBA" id="ARBA00023136"/>
    </source>
</evidence>
<feature type="transmembrane region" description="Helical" evidence="8">
    <location>
        <begin position="260"/>
        <end position="279"/>
    </location>
</feature>
<evidence type="ECO:0000256" key="5">
    <source>
        <dbReference type="ARBA" id="ARBA00022692"/>
    </source>
</evidence>
<comment type="similarity">
    <text evidence="2">Belongs to the auxin efflux carrier (TC 2.A.69) family.</text>
</comment>
<proteinExistence type="inferred from homology"/>
<keyword evidence="10" id="KW-1185">Reference proteome</keyword>
<dbReference type="GO" id="GO:0055085">
    <property type="term" value="P:transmembrane transport"/>
    <property type="evidence" value="ECO:0007669"/>
    <property type="project" value="InterPro"/>
</dbReference>
<keyword evidence="6 8" id="KW-1133">Transmembrane helix</keyword>
<feature type="transmembrane region" description="Helical" evidence="8">
    <location>
        <begin position="12"/>
        <end position="30"/>
    </location>
</feature>
<feature type="transmembrane region" description="Helical" evidence="8">
    <location>
        <begin position="132"/>
        <end position="154"/>
    </location>
</feature>
<dbReference type="RefSeq" id="WP_197539653.1">
    <property type="nucleotide sequence ID" value="NZ_AP012547.1"/>
</dbReference>
<dbReference type="Pfam" id="PF03547">
    <property type="entry name" value="Mem_trans"/>
    <property type="match status" value="1"/>
</dbReference>
<protein>
    <submittedName>
        <fullName evidence="9">Putative malonate transporter</fullName>
    </submittedName>
</protein>
<feature type="transmembrane region" description="Helical" evidence="8">
    <location>
        <begin position="73"/>
        <end position="92"/>
    </location>
</feature>
<keyword evidence="3" id="KW-0813">Transport</keyword>
<dbReference type="KEGG" id="shd:SUTH_01250"/>
<keyword evidence="7 8" id="KW-0472">Membrane</keyword>
<evidence type="ECO:0000313" key="9">
    <source>
        <dbReference type="EMBL" id="BAO29050.1"/>
    </source>
</evidence>
<evidence type="ECO:0000256" key="3">
    <source>
        <dbReference type="ARBA" id="ARBA00022448"/>
    </source>
</evidence>
<accession>W0SE40</accession>
<keyword evidence="4" id="KW-1003">Cell membrane</keyword>
<organism evidence="9 10">
    <name type="scientific">Sulfuritalea hydrogenivorans sk43H</name>
    <dbReference type="NCBI Taxonomy" id="1223802"/>
    <lineage>
        <taxon>Bacteria</taxon>
        <taxon>Pseudomonadati</taxon>
        <taxon>Pseudomonadota</taxon>
        <taxon>Betaproteobacteria</taxon>
        <taxon>Nitrosomonadales</taxon>
        <taxon>Sterolibacteriaceae</taxon>
        <taxon>Sulfuritalea</taxon>
    </lineage>
</organism>
<comment type="subcellular location">
    <subcellularLocation>
        <location evidence="1">Cell membrane</location>
        <topology evidence="1">Multi-pass membrane protein</topology>
    </subcellularLocation>
</comment>
<dbReference type="GO" id="GO:0005886">
    <property type="term" value="C:plasma membrane"/>
    <property type="evidence" value="ECO:0007669"/>
    <property type="project" value="UniProtKB-SubCell"/>
</dbReference>
<dbReference type="InterPro" id="IPR004776">
    <property type="entry name" value="Mem_transp_PIN-like"/>
</dbReference>
<dbReference type="InterPro" id="IPR038770">
    <property type="entry name" value="Na+/solute_symporter_sf"/>
</dbReference>
<gene>
    <name evidence="9" type="ORF">SUTH_01250</name>
</gene>